<evidence type="ECO:0000313" key="1">
    <source>
        <dbReference type="EMBL" id="TFU89932.1"/>
    </source>
</evidence>
<dbReference type="OrthoDB" id="1114372at2"/>
<protein>
    <submittedName>
        <fullName evidence="1">Uncharacterized protein</fullName>
    </submittedName>
</protein>
<gene>
    <name evidence="1" type="ORF">E4T88_07920</name>
</gene>
<dbReference type="EMBL" id="SPPK01000002">
    <property type="protein sequence ID" value="TFU89932.1"/>
    <property type="molecule type" value="Genomic_DNA"/>
</dbReference>
<dbReference type="AlphaFoldDB" id="A0A4Y9INQ6"/>
<dbReference type="PROSITE" id="PS51257">
    <property type="entry name" value="PROKAR_LIPOPROTEIN"/>
    <property type="match status" value="1"/>
</dbReference>
<comment type="caution">
    <text evidence="1">The sequence shown here is derived from an EMBL/GenBank/DDBJ whole genome shotgun (WGS) entry which is preliminary data.</text>
</comment>
<organism evidence="1 2">
    <name type="scientific">Dysgonomonas mossii</name>
    <dbReference type="NCBI Taxonomy" id="163665"/>
    <lineage>
        <taxon>Bacteria</taxon>
        <taxon>Pseudomonadati</taxon>
        <taxon>Bacteroidota</taxon>
        <taxon>Bacteroidia</taxon>
        <taxon>Bacteroidales</taxon>
        <taxon>Dysgonomonadaceae</taxon>
        <taxon>Dysgonomonas</taxon>
    </lineage>
</organism>
<dbReference type="RefSeq" id="WP_135104920.1">
    <property type="nucleotide sequence ID" value="NZ_JADGKW010000002.1"/>
</dbReference>
<dbReference type="Proteomes" id="UP000298285">
    <property type="component" value="Unassembled WGS sequence"/>
</dbReference>
<sequence>MKIYIYAIVTVLLLVTSCKDHNDNLVEERGTYVVPVLSEPSPGYFTDNLEKSYVQFDLSLPEGEKIDKAEIEVTHGDKSAILKEVSIPSTGVKVTATEVLNALKMPVSDYKLGETFNLYILTTKGGVVTRSVATFPIAVVCYFDPVMLLGSFEFKSDDWGVAGSVTMVADANDPYKIYIEGYPQAEGLTGNGNRITLNVNPSNFSITGPKVVLADNLAEWDLTYTNYAYEPVSGKYSACDDAYTVTFAISVAQGSFGNNVFTFKRGAK</sequence>
<proteinExistence type="predicted"/>
<accession>A0A4Y9INQ6</accession>
<reference evidence="1 2" key="1">
    <citation type="submission" date="2019-03" db="EMBL/GenBank/DDBJ databases">
        <title>Diversity of the mouse oral microbiome.</title>
        <authorList>
            <person name="Joseph S."/>
            <person name="Aduse-Opoku J."/>
            <person name="Curtis M."/>
            <person name="Wade W."/>
            <person name="Hashim A."/>
        </authorList>
    </citation>
    <scope>NUCLEOTIDE SEQUENCE [LARGE SCALE GENOMIC DNA]</scope>
    <source>
        <strain evidence="1 2">P11</strain>
    </source>
</reference>
<evidence type="ECO:0000313" key="2">
    <source>
        <dbReference type="Proteomes" id="UP000298285"/>
    </source>
</evidence>
<name>A0A4Y9INQ6_9BACT</name>